<comment type="caution">
    <text evidence="1">The sequence shown here is derived from an EMBL/GenBank/DDBJ whole genome shotgun (WGS) entry which is preliminary data.</text>
</comment>
<proteinExistence type="predicted"/>
<evidence type="ECO:0000313" key="1">
    <source>
        <dbReference type="EMBL" id="GFN75697.1"/>
    </source>
</evidence>
<keyword evidence="2" id="KW-1185">Reference proteome</keyword>
<reference evidence="1 2" key="1">
    <citation type="journal article" date="2021" name="Elife">
        <title>Chloroplast acquisition without the gene transfer in kleptoplastic sea slugs, Plakobranchus ocellatus.</title>
        <authorList>
            <person name="Maeda T."/>
            <person name="Takahashi S."/>
            <person name="Yoshida T."/>
            <person name="Shimamura S."/>
            <person name="Takaki Y."/>
            <person name="Nagai Y."/>
            <person name="Toyoda A."/>
            <person name="Suzuki Y."/>
            <person name="Arimoto A."/>
            <person name="Ishii H."/>
            <person name="Satoh N."/>
            <person name="Nishiyama T."/>
            <person name="Hasebe M."/>
            <person name="Maruyama T."/>
            <person name="Minagawa J."/>
            <person name="Obokata J."/>
            <person name="Shigenobu S."/>
        </authorList>
    </citation>
    <scope>NUCLEOTIDE SEQUENCE [LARGE SCALE GENOMIC DNA]</scope>
</reference>
<dbReference type="AlphaFoldDB" id="A0AAV3Y0B8"/>
<dbReference type="EMBL" id="BLXT01000290">
    <property type="protein sequence ID" value="GFN75697.1"/>
    <property type="molecule type" value="Genomic_DNA"/>
</dbReference>
<gene>
    <name evidence="1" type="ORF">PoB_000220300</name>
</gene>
<dbReference type="Proteomes" id="UP000735302">
    <property type="component" value="Unassembled WGS sequence"/>
</dbReference>
<evidence type="ECO:0000313" key="2">
    <source>
        <dbReference type="Proteomes" id="UP000735302"/>
    </source>
</evidence>
<protein>
    <submittedName>
        <fullName evidence="1">Uncharacterized protein</fullName>
    </submittedName>
</protein>
<organism evidence="1 2">
    <name type="scientific">Plakobranchus ocellatus</name>
    <dbReference type="NCBI Taxonomy" id="259542"/>
    <lineage>
        <taxon>Eukaryota</taxon>
        <taxon>Metazoa</taxon>
        <taxon>Spiralia</taxon>
        <taxon>Lophotrochozoa</taxon>
        <taxon>Mollusca</taxon>
        <taxon>Gastropoda</taxon>
        <taxon>Heterobranchia</taxon>
        <taxon>Euthyneura</taxon>
        <taxon>Panpulmonata</taxon>
        <taxon>Sacoglossa</taxon>
        <taxon>Placobranchoidea</taxon>
        <taxon>Plakobranchidae</taxon>
        <taxon>Plakobranchus</taxon>
    </lineage>
</organism>
<name>A0AAV3Y0B8_9GAST</name>
<accession>A0AAV3Y0B8</accession>
<sequence>MCARFICFNLENDLASNFNSGYDSSDKTKQHRALLRFVQIKEPQPVQDMPPEAYHEILAKHGSEHLLQHDWLAYNFKAAVANHVKQQMTFKISKAKVLLLYSDQLDFKNTYDSELVSILY</sequence>